<dbReference type="InterPro" id="IPR021327">
    <property type="entry name" value="DUF2934"/>
</dbReference>
<organism evidence="1 2">
    <name type="scientific">Thiocystis violascens (strain ATCC 17096 / DSM 198 / 6111)</name>
    <name type="common">Chromatium violascens</name>
    <dbReference type="NCBI Taxonomy" id="765911"/>
    <lineage>
        <taxon>Bacteria</taxon>
        <taxon>Pseudomonadati</taxon>
        <taxon>Pseudomonadota</taxon>
        <taxon>Gammaproteobacteria</taxon>
        <taxon>Chromatiales</taxon>
        <taxon>Chromatiaceae</taxon>
        <taxon>Thiocystis</taxon>
    </lineage>
</organism>
<evidence type="ECO:0008006" key="3">
    <source>
        <dbReference type="Google" id="ProtNLM"/>
    </source>
</evidence>
<name>I3YDT5_THIV6</name>
<dbReference type="Proteomes" id="UP000006062">
    <property type="component" value="Chromosome"/>
</dbReference>
<protein>
    <recommendedName>
        <fullName evidence="3">DUF2934 domain-containing protein</fullName>
    </recommendedName>
</protein>
<dbReference type="Pfam" id="PF11154">
    <property type="entry name" value="DUF2934"/>
    <property type="match status" value="1"/>
</dbReference>
<reference evidence="1 2" key="1">
    <citation type="submission" date="2012-06" db="EMBL/GenBank/DDBJ databases">
        <title>Complete sequence of Thiocystis violascens DSM 198.</title>
        <authorList>
            <consortium name="US DOE Joint Genome Institute"/>
            <person name="Lucas S."/>
            <person name="Han J."/>
            <person name="Lapidus A."/>
            <person name="Cheng J.-F."/>
            <person name="Goodwin L."/>
            <person name="Pitluck S."/>
            <person name="Peters L."/>
            <person name="Ovchinnikova G."/>
            <person name="Teshima H."/>
            <person name="Detter J.C."/>
            <person name="Han C."/>
            <person name="Tapia R."/>
            <person name="Land M."/>
            <person name="Hauser L."/>
            <person name="Kyrpides N."/>
            <person name="Ivanova N."/>
            <person name="Pagani I."/>
            <person name="Vogl K."/>
            <person name="Liu Z."/>
            <person name="Frigaard N.-U."/>
            <person name="Bryant D."/>
            <person name="Woyke T."/>
        </authorList>
    </citation>
    <scope>NUCLEOTIDE SEQUENCE [LARGE SCALE GENOMIC DNA]</scope>
    <source>
        <strain evidence="2">ATCC 17096 / DSM 198 / 6111</strain>
    </source>
</reference>
<evidence type="ECO:0000313" key="1">
    <source>
        <dbReference type="EMBL" id="AFL75153.1"/>
    </source>
</evidence>
<evidence type="ECO:0000313" key="2">
    <source>
        <dbReference type="Proteomes" id="UP000006062"/>
    </source>
</evidence>
<dbReference type="AlphaFoldDB" id="I3YDT5"/>
<keyword evidence="2" id="KW-1185">Reference proteome</keyword>
<dbReference type="eggNOG" id="ENOG5033A13">
    <property type="taxonomic scope" value="Bacteria"/>
</dbReference>
<sequence length="76" mass="8558">MKTETDRIPTAPQRQEMIAIAAYYLAEQRDFAPGGADADWLRAEQLIDAMIADRRIGRATEPEARRASIRNALQLT</sequence>
<dbReference type="STRING" id="765911.Thivi_3279"/>
<dbReference type="KEGG" id="tvi:Thivi_3279"/>
<accession>I3YDT5</accession>
<dbReference type="HOGENOM" id="CLU_2653383_0_0_6"/>
<dbReference type="OrthoDB" id="8538784at2"/>
<dbReference type="EMBL" id="CP003154">
    <property type="protein sequence ID" value="AFL75153.1"/>
    <property type="molecule type" value="Genomic_DNA"/>
</dbReference>
<proteinExistence type="predicted"/>
<gene>
    <name evidence="1" type="ordered locus">Thivi_3279</name>
</gene>